<sequence length="157" mass="17207">MWYRVVTINHTDFGTINGVWIAPDGNELLLLTHEQTLYWSVREGRALWSLSEKSGGDGISPDGRLYRDLSSGLFYPLLGSHGGRQLHSHPTGGHLGFDEKGRRIVSDPAGVIHRLSDEGCFGDWQVASFCESGDHILIASPRCLTVYVSPSAHSSTS</sequence>
<organism evidence="3">
    <name type="scientific">Candidatus Kentrum sp. MB</name>
    <dbReference type="NCBI Taxonomy" id="2138164"/>
    <lineage>
        <taxon>Bacteria</taxon>
        <taxon>Pseudomonadati</taxon>
        <taxon>Pseudomonadota</taxon>
        <taxon>Gammaproteobacteria</taxon>
        <taxon>Candidatus Kentrum</taxon>
    </lineage>
</organism>
<gene>
    <name evidence="1" type="ORF">BECKMB1821G_GA0114241_103228</name>
    <name evidence="3" type="ORF">BECKMB1821H_GA0114242_100952</name>
    <name evidence="2" type="ORF">BECKMB1821I_GA0114274_100952</name>
</gene>
<dbReference type="EMBL" id="CAADGH010000009">
    <property type="protein sequence ID" value="VFK74767.1"/>
    <property type="molecule type" value="Genomic_DNA"/>
</dbReference>
<evidence type="ECO:0000313" key="2">
    <source>
        <dbReference type="EMBL" id="VFK29375.1"/>
    </source>
</evidence>
<name>A0A451B957_9GAMM</name>
<reference evidence="3" key="1">
    <citation type="submission" date="2019-02" db="EMBL/GenBank/DDBJ databases">
        <authorList>
            <person name="Gruber-Vodicka R. H."/>
            <person name="Seah K. B. B."/>
        </authorList>
    </citation>
    <scope>NUCLEOTIDE SEQUENCE</scope>
    <source>
        <strain evidence="1">BECK_BZ197</strain>
        <strain evidence="3">BECK_BZ198</strain>
        <strain evidence="2">BECK_BZ199</strain>
    </source>
</reference>
<protein>
    <recommendedName>
        <fullName evidence="4">PQQ-like domain-containing protein</fullName>
    </recommendedName>
</protein>
<dbReference type="EMBL" id="CAADFO010000032">
    <property type="protein sequence ID" value="VFK28047.1"/>
    <property type="molecule type" value="Genomic_DNA"/>
</dbReference>
<dbReference type="EMBL" id="CAADFQ010000009">
    <property type="protein sequence ID" value="VFK29375.1"/>
    <property type="molecule type" value="Genomic_DNA"/>
</dbReference>
<proteinExistence type="predicted"/>
<evidence type="ECO:0008006" key="4">
    <source>
        <dbReference type="Google" id="ProtNLM"/>
    </source>
</evidence>
<dbReference type="AlphaFoldDB" id="A0A451B957"/>
<evidence type="ECO:0000313" key="1">
    <source>
        <dbReference type="EMBL" id="VFK28047.1"/>
    </source>
</evidence>
<accession>A0A451B957</accession>
<evidence type="ECO:0000313" key="3">
    <source>
        <dbReference type="EMBL" id="VFK74767.1"/>
    </source>
</evidence>